<dbReference type="GO" id="GO:0005634">
    <property type="term" value="C:nucleus"/>
    <property type="evidence" value="ECO:0007669"/>
    <property type="project" value="TreeGrafter"/>
</dbReference>
<dbReference type="GO" id="GO:0016887">
    <property type="term" value="F:ATP hydrolysis activity"/>
    <property type="evidence" value="ECO:0007669"/>
    <property type="project" value="InterPro"/>
</dbReference>
<accession>A0A5J4V7M3</accession>
<feature type="domain" description="AAA+ ATPase" evidence="3">
    <location>
        <begin position="141"/>
        <end position="293"/>
    </location>
</feature>
<keyword evidence="1" id="KW-0547">Nucleotide-binding</keyword>
<dbReference type="InterPro" id="IPR027417">
    <property type="entry name" value="P-loop_NTPase"/>
</dbReference>
<dbReference type="GO" id="GO:0030687">
    <property type="term" value="C:preribosome, large subunit precursor"/>
    <property type="evidence" value="ECO:0007669"/>
    <property type="project" value="TreeGrafter"/>
</dbReference>
<dbReference type="GO" id="GO:0000055">
    <property type="term" value="P:ribosomal large subunit export from nucleus"/>
    <property type="evidence" value="ECO:0007669"/>
    <property type="project" value="TreeGrafter"/>
</dbReference>
<organism evidence="4 5">
    <name type="scientific">Streblomastix strix</name>
    <dbReference type="NCBI Taxonomy" id="222440"/>
    <lineage>
        <taxon>Eukaryota</taxon>
        <taxon>Metamonada</taxon>
        <taxon>Preaxostyla</taxon>
        <taxon>Oxymonadida</taxon>
        <taxon>Streblomastigidae</taxon>
        <taxon>Streblomastix</taxon>
    </lineage>
</organism>
<dbReference type="PANTHER" id="PTHR48103:SF2">
    <property type="entry name" value="MIDASIN"/>
    <property type="match status" value="1"/>
</dbReference>
<dbReference type="SMART" id="SM00382">
    <property type="entry name" value="AAA"/>
    <property type="match status" value="3"/>
</dbReference>
<feature type="domain" description="AAA+ ATPase" evidence="3">
    <location>
        <begin position="918"/>
        <end position="1074"/>
    </location>
</feature>
<dbReference type="InterPro" id="IPR011704">
    <property type="entry name" value="ATPase_dyneun-rel_AAA"/>
</dbReference>
<feature type="domain" description="AAA+ ATPase" evidence="3">
    <location>
        <begin position="1236"/>
        <end position="1420"/>
    </location>
</feature>
<dbReference type="InterPro" id="IPR003593">
    <property type="entry name" value="AAA+_ATPase"/>
</dbReference>
<evidence type="ECO:0000259" key="3">
    <source>
        <dbReference type="SMART" id="SM00382"/>
    </source>
</evidence>
<feature type="non-terminal residue" evidence="4">
    <location>
        <position position="1"/>
    </location>
</feature>
<evidence type="ECO:0000256" key="1">
    <source>
        <dbReference type="ARBA" id="ARBA00022741"/>
    </source>
</evidence>
<feature type="non-terminal residue" evidence="4">
    <location>
        <position position="1427"/>
    </location>
</feature>
<keyword evidence="2" id="KW-0067">ATP-binding</keyword>
<dbReference type="Gene3D" id="3.40.50.300">
    <property type="entry name" value="P-loop containing nucleotide triphosphate hydrolases"/>
    <property type="match status" value="3"/>
</dbReference>
<protein>
    <submittedName>
        <fullName evidence="4">Putative AAA family ATPase midasin</fullName>
    </submittedName>
</protein>
<evidence type="ECO:0000256" key="2">
    <source>
        <dbReference type="ARBA" id="ARBA00022840"/>
    </source>
</evidence>
<dbReference type="EMBL" id="SNRW01009279">
    <property type="protein sequence ID" value="KAA6378241.1"/>
    <property type="molecule type" value="Genomic_DNA"/>
</dbReference>
<evidence type="ECO:0000313" key="5">
    <source>
        <dbReference type="Proteomes" id="UP000324800"/>
    </source>
</evidence>
<dbReference type="PANTHER" id="PTHR48103">
    <property type="entry name" value="MIDASIN-RELATED"/>
    <property type="match status" value="1"/>
</dbReference>
<comment type="caution">
    <text evidence="4">The sequence shown here is derived from an EMBL/GenBank/DDBJ whole genome shotgun (WGS) entry which is preliminary data.</text>
</comment>
<dbReference type="SUPFAM" id="SSF52540">
    <property type="entry name" value="P-loop containing nucleoside triphosphate hydrolases"/>
    <property type="match status" value="3"/>
</dbReference>
<dbReference type="GO" id="GO:0000027">
    <property type="term" value="P:ribosomal large subunit assembly"/>
    <property type="evidence" value="ECO:0007669"/>
    <property type="project" value="TreeGrafter"/>
</dbReference>
<evidence type="ECO:0000313" key="4">
    <source>
        <dbReference type="EMBL" id="KAA6378241.1"/>
    </source>
</evidence>
<dbReference type="CDD" id="cd00009">
    <property type="entry name" value="AAA"/>
    <property type="match status" value="1"/>
</dbReference>
<name>A0A5J4V7M3_9EUKA</name>
<proteinExistence type="predicted"/>
<sequence length="1427" mass="159481">LTTNPSRQTQAISLALRNRFVTVAVEAPELSDELRTLFAQTVVSKVSQKISSLKQKEQPPCIKTSIPKQDQIILLAQAVSTAIPNISSIRDIEQLAHAVCSTYGIIDNIHNSEMISLILLNRDRNTPKYLSIASLTISSSTGRPLFLQGEPGCGKTEAVRHFSTNRTFNSRNPVYSVSCSGETQVEQFIGSMVFEKNGFRFVEGPLVQAARQGCVFLADEFNLLTPAVMIGLVPFLSARPGDSFIHPEVSIPITIANGFLFVATGNEDSERGRVKLPQFVDSLLQRFIVSNPSAKDMEGLIEKIMKADYQNINTEQLNPSALRQFVDRMKETLNIKWSLRDIRRFLRRANDFLGYMINDEELSNEIKPISSTDIALSFILSGHTLDEERKDMINQTVKTFGGSIEEAKNLAYGRTHFRKTYSGVYLVRGHIAMNIEKEAHFPQPLIDALFWIRWTGTPDDQIPRESVLLVGPTCYKATAMKFLLPQNRNIIHMTREMQLSDLIGSTSISTPTRFEDGIQSLQMSIRDALISIEYINKQENGVELVKDIQQTLKNEINDIEKGIEIRNIEKRHGLLRGVLYLQMCLNKMREKVNQFKNEINEQQSSTAHGIQVTMAFNPSVVTLSSVLGIPLLLKSINLPPASVLERLNSLLEDPRSLVIAEDTEQIFSNDIILREVNQSSSRSAPISAGFSLAATTTETGRMSLSRPLLSRFTSIYTEPYRLNIIKQLRPSIDKKKENEENEEDKNVEEDDLKVIAEGITEKNYDLIEAINDIHRGLIEKHQKVTITEYIRWCRTAVYLNSFQHFSPIKAAGIAALRTILDALPDNDRRYKTKEVLSLHIPQQLNYIIVTDAKERLVQQREEVLIFKKSSKKQKQLVSKISGISIPIHPNAQIEVLDTIIWTKSAVDMADAILTAIAAKAITIFEGSPGRGKTAVAKAVLEALGLQCTRINLSPTTTFEDLFGRDMPQADPEGGGFTTRFVPGPLTKAMKLSEKDNKQKLPSQSILIDEINLAEPHLLEVIESFILEMGKSGRFFLPNGKEINHKSIIIVATMNSAALSNARSALSTKLQGASHFLKLMPFNEFELDVLAKAILDESDITHEKSQAHKKIMKAHKEAASIMERETGTASERDSITLRDIFRLRMMHQICPNFSTDQLIELVYSTQFNRKTAEQFLKSVGVEQTKNDTIPLIRGGNLVLSDTVQLPISTRTVDGLLDLPLTAEQRRILNLVGAGVMANRPVALFGESGAGKTHIIKSLAHAIGQQIGVIQFNVDTDSSAIIGALEIDGNAESSQELIKRAKNITERTIDVRHPLSIELAAVSLTDQPDISEIENILRKISENSSQNDNGENQQEFNQIQTDSKQLIVDIAEYQQISTRNFVFKEGILLRMMRQGGWVLLDGVESAPHEVERLMSLLEENSTLAIYEGV</sequence>
<reference evidence="4 5" key="1">
    <citation type="submission" date="2019-03" db="EMBL/GenBank/DDBJ databases">
        <title>Single cell metagenomics reveals metabolic interactions within the superorganism composed of flagellate Streblomastix strix and complex community of Bacteroidetes bacteria on its surface.</title>
        <authorList>
            <person name="Treitli S.C."/>
            <person name="Kolisko M."/>
            <person name="Husnik F."/>
            <person name="Keeling P."/>
            <person name="Hampl V."/>
        </authorList>
    </citation>
    <scope>NUCLEOTIDE SEQUENCE [LARGE SCALE GENOMIC DNA]</scope>
    <source>
        <strain evidence="4">ST1C</strain>
    </source>
</reference>
<dbReference type="Pfam" id="PF07728">
    <property type="entry name" value="AAA_5"/>
    <property type="match status" value="3"/>
</dbReference>
<dbReference type="GO" id="GO:0005524">
    <property type="term" value="F:ATP binding"/>
    <property type="evidence" value="ECO:0007669"/>
    <property type="project" value="UniProtKB-KW"/>
</dbReference>
<gene>
    <name evidence="4" type="ORF">EZS28_026232</name>
</gene>
<dbReference type="Proteomes" id="UP000324800">
    <property type="component" value="Unassembled WGS sequence"/>
</dbReference>